<organism evidence="3 4">
    <name type="scientific">Lachnellula arida</name>
    <dbReference type="NCBI Taxonomy" id="1316785"/>
    <lineage>
        <taxon>Eukaryota</taxon>
        <taxon>Fungi</taxon>
        <taxon>Dikarya</taxon>
        <taxon>Ascomycota</taxon>
        <taxon>Pezizomycotina</taxon>
        <taxon>Leotiomycetes</taxon>
        <taxon>Helotiales</taxon>
        <taxon>Lachnaceae</taxon>
        <taxon>Lachnellula</taxon>
    </lineage>
</organism>
<keyword evidence="4" id="KW-1185">Reference proteome</keyword>
<feature type="domain" description="DUF7907" evidence="2">
    <location>
        <begin position="35"/>
        <end position="211"/>
    </location>
</feature>
<dbReference type="Proteomes" id="UP000469559">
    <property type="component" value="Unassembled WGS sequence"/>
</dbReference>
<evidence type="ECO:0000313" key="3">
    <source>
        <dbReference type="EMBL" id="TVY16557.1"/>
    </source>
</evidence>
<dbReference type="InterPro" id="IPR057229">
    <property type="entry name" value="DUF7907"/>
</dbReference>
<dbReference type="EMBL" id="QGMF01000352">
    <property type="protein sequence ID" value="TVY16557.1"/>
    <property type="molecule type" value="Genomic_DNA"/>
</dbReference>
<dbReference type="AlphaFoldDB" id="A0A8T9BA01"/>
<dbReference type="OrthoDB" id="3515453at2759"/>
<name>A0A8T9BA01_9HELO</name>
<evidence type="ECO:0000259" key="2">
    <source>
        <dbReference type="Pfam" id="PF25484"/>
    </source>
</evidence>
<proteinExistence type="predicted"/>
<dbReference type="Pfam" id="PF25484">
    <property type="entry name" value="DUF7907"/>
    <property type="match status" value="1"/>
</dbReference>
<reference evidence="3 4" key="1">
    <citation type="submission" date="2018-05" db="EMBL/GenBank/DDBJ databases">
        <title>Whole genome sequencing for identification of molecular markers to develop diagnostic detection tools for the regulated plant pathogen Lachnellula willkommii.</title>
        <authorList>
            <person name="Giroux E."/>
            <person name="Bilodeau G."/>
        </authorList>
    </citation>
    <scope>NUCLEOTIDE SEQUENCE [LARGE SCALE GENOMIC DNA]</scope>
    <source>
        <strain evidence="3 4">CBS 203.66</strain>
    </source>
</reference>
<feature type="chain" id="PRO_5035732545" description="DUF7907 domain-containing protein" evidence="1">
    <location>
        <begin position="29"/>
        <end position="214"/>
    </location>
</feature>
<feature type="signal peptide" evidence="1">
    <location>
        <begin position="1"/>
        <end position="28"/>
    </location>
</feature>
<sequence>MHISTTTTGFFAIAVAVAVSQIFVLVQAQNSPIQSAPFYLLLKSLNASLNNAHLTPCHEGAAESALCPTKAPLTDLTHSQFFYNTTNPASDSYPTGILTWNLPLGPSNNNKTIFVSQPMLFQYNDASNVAVPIIFFGDPTDVEFGADGQMTILQFRDDTKPLALNSNYTAHLSRWYVCDTIPTWYLYQTLAWAMGKAKPQNPSCQKVEVYRKWA</sequence>
<protein>
    <recommendedName>
        <fullName evidence="2">DUF7907 domain-containing protein</fullName>
    </recommendedName>
</protein>
<evidence type="ECO:0000256" key="1">
    <source>
        <dbReference type="SAM" id="SignalP"/>
    </source>
</evidence>
<keyword evidence="1" id="KW-0732">Signal</keyword>
<accession>A0A8T9BA01</accession>
<comment type="caution">
    <text evidence="3">The sequence shown here is derived from an EMBL/GenBank/DDBJ whole genome shotgun (WGS) entry which is preliminary data.</text>
</comment>
<gene>
    <name evidence="3" type="ORF">LARI1_G006925</name>
</gene>
<evidence type="ECO:0000313" key="4">
    <source>
        <dbReference type="Proteomes" id="UP000469559"/>
    </source>
</evidence>